<dbReference type="Gene3D" id="1.20.120.450">
    <property type="entry name" value="dinb family like domain"/>
    <property type="match status" value="1"/>
</dbReference>
<dbReference type="RefSeq" id="WP_145350619.1">
    <property type="nucleotide sequence ID" value="NZ_CP036262.1"/>
</dbReference>
<accession>A0A517MC47</accession>
<dbReference type="InterPro" id="IPR034660">
    <property type="entry name" value="DinB/YfiT-like"/>
</dbReference>
<dbReference type="Pfam" id="PF07606">
    <property type="entry name" value="DUF1569"/>
    <property type="match status" value="1"/>
</dbReference>
<dbReference type="SUPFAM" id="SSF109854">
    <property type="entry name" value="DinB/YfiT-like putative metalloenzymes"/>
    <property type="match status" value="1"/>
</dbReference>
<evidence type="ECO:0000313" key="1">
    <source>
        <dbReference type="EMBL" id="QDS92347.1"/>
    </source>
</evidence>
<reference evidence="1 2" key="1">
    <citation type="submission" date="2019-02" db="EMBL/GenBank/DDBJ databases">
        <title>Deep-cultivation of Planctomycetes and their phenomic and genomic characterization uncovers novel biology.</title>
        <authorList>
            <person name="Wiegand S."/>
            <person name="Jogler M."/>
            <person name="Boedeker C."/>
            <person name="Pinto D."/>
            <person name="Vollmers J."/>
            <person name="Rivas-Marin E."/>
            <person name="Kohn T."/>
            <person name="Peeters S.H."/>
            <person name="Heuer A."/>
            <person name="Rast P."/>
            <person name="Oberbeckmann S."/>
            <person name="Bunk B."/>
            <person name="Jeske O."/>
            <person name="Meyerdierks A."/>
            <person name="Storesund J.E."/>
            <person name="Kallscheuer N."/>
            <person name="Luecker S."/>
            <person name="Lage O.M."/>
            <person name="Pohl T."/>
            <person name="Merkel B.J."/>
            <person name="Hornburger P."/>
            <person name="Mueller R.-W."/>
            <person name="Bruemmer F."/>
            <person name="Labrenz M."/>
            <person name="Spormann A.M."/>
            <person name="Op den Camp H."/>
            <person name="Overmann J."/>
            <person name="Amann R."/>
            <person name="Jetten M.S.M."/>
            <person name="Mascher T."/>
            <person name="Medema M.H."/>
            <person name="Devos D.P."/>
            <person name="Kaster A.-K."/>
            <person name="Ovreas L."/>
            <person name="Rohde M."/>
            <person name="Galperin M.Y."/>
            <person name="Jogler C."/>
        </authorList>
    </citation>
    <scope>NUCLEOTIDE SEQUENCE [LARGE SCALE GENOMIC DNA]</scope>
    <source>
        <strain evidence="1 2">FF011L</strain>
    </source>
</reference>
<proteinExistence type="predicted"/>
<dbReference type="InterPro" id="IPR011463">
    <property type="entry name" value="DUF1569"/>
</dbReference>
<keyword evidence="2" id="KW-1185">Reference proteome</keyword>
<dbReference type="OrthoDB" id="282689at2"/>
<organism evidence="1 2">
    <name type="scientific">Roseimaritima multifibrata</name>
    <dbReference type="NCBI Taxonomy" id="1930274"/>
    <lineage>
        <taxon>Bacteria</taxon>
        <taxon>Pseudomonadati</taxon>
        <taxon>Planctomycetota</taxon>
        <taxon>Planctomycetia</taxon>
        <taxon>Pirellulales</taxon>
        <taxon>Pirellulaceae</taxon>
        <taxon>Roseimaritima</taxon>
    </lineage>
</organism>
<dbReference type="EMBL" id="CP036262">
    <property type="protein sequence ID" value="QDS92347.1"/>
    <property type="molecule type" value="Genomic_DNA"/>
</dbReference>
<evidence type="ECO:0008006" key="3">
    <source>
        <dbReference type="Google" id="ProtNLM"/>
    </source>
</evidence>
<protein>
    <recommendedName>
        <fullName evidence="3">DUF1569 domain-containing protein</fullName>
    </recommendedName>
</protein>
<gene>
    <name evidence="1" type="ORF">FF011L_10890</name>
</gene>
<dbReference type="KEGG" id="rml:FF011L_10890"/>
<name>A0A517MC47_9BACT</name>
<evidence type="ECO:0000313" key="2">
    <source>
        <dbReference type="Proteomes" id="UP000320672"/>
    </source>
</evidence>
<dbReference type="AlphaFoldDB" id="A0A517MC47"/>
<sequence>MDRRDLLFRNLDDAVADCKMLSESGYVRNGNWSLGQICLHMRLTIDANMDGYPLWMSVGLPLRPVLRKFLLPRLLRGDSPTGLKTAGIFVPPADANDLTEIEAFAKCVDRFHSHSGRLYPHPGFGRLPKDEFEQFHAAHTSHHLSFLAPRTEDDSSN</sequence>
<dbReference type="Proteomes" id="UP000320672">
    <property type="component" value="Chromosome"/>
</dbReference>